<accession>A0A7C4E0M5</accession>
<reference evidence="8" key="1">
    <citation type="journal article" date="2020" name="mSystems">
        <title>Genome- and Community-Level Interaction Insights into Carbon Utilization and Element Cycling Functions of Hydrothermarchaeota in Hydrothermal Sediment.</title>
        <authorList>
            <person name="Zhou Z."/>
            <person name="Liu Y."/>
            <person name="Xu W."/>
            <person name="Pan J."/>
            <person name="Luo Z.H."/>
            <person name="Li M."/>
        </authorList>
    </citation>
    <scope>NUCLEOTIDE SEQUENCE [LARGE SCALE GENOMIC DNA]</scope>
    <source>
        <strain evidence="9">SpSt-1073</strain>
        <strain evidence="8">SpSt-613</strain>
        <strain evidence="7">SpSt-669</strain>
    </source>
</reference>
<dbReference type="HAMAP" id="MF_01331_A">
    <property type="entry name" value="Ribosomal_uL22_A"/>
    <property type="match status" value="1"/>
</dbReference>
<dbReference type="NCBIfam" id="TIGR01038">
    <property type="entry name" value="uL22_arch_euk"/>
    <property type="match status" value="1"/>
</dbReference>
<evidence type="ECO:0000256" key="4">
    <source>
        <dbReference type="HAMAP-Rule" id="MF_01331"/>
    </source>
</evidence>
<dbReference type="GO" id="GO:0002181">
    <property type="term" value="P:cytoplasmic translation"/>
    <property type="evidence" value="ECO:0007669"/>
    <property type="project" value="TreeGrafter"/>
</dbReference>
<evidence type="ECO:0000256" key="1">
    <source>
        <dbReference type="ARBA" id="ARBA00009451"/>
    </source>
</evidence>
<evidence type="ECO:0000256" key="5">
    <source>
        <dbReference type="RuleBase" id="RU004005"/>
    </source>
</evidence>
<dbReference type="EMBL" id="DRXG01000004">
    <property type="protein sequence ID" value="HHN51727.1"/>
    <property type="molecule type" value="Genomic_DNA"/>
</dbReference>
<dbReference type="InterPro" id="IPR057265">
    <property type="entry name" value="Ribosomal_uL22_arc-type"/>
</dbReference>
<evidence type="ECO:0000256" key="3">
    <source>
        <dbReference type="ARBA" id="ARBA00023274"/>
    </source>
</evidence>
<name>A0A7C4E0M5_CALS0</name>
<comment type="similarity">
    <text evidence="1 4 5">Belongs to the universal ribosomal protein uL22 family.</text>
</comment>
<dbReference type="InterPro" id="IPR036394">
    <property type="entry name" value="Ribosomal_uL22_sf"/>
</dbReference>
<keyword evidence="2 4" id="KW-0689">Ribosomal protein</keyword>
<dbReference type="SUPFAM" id="SSF54843">
    <property type="entry name" value="Ribosomal protein L22"/>
    <property type="match status" value="1"/>
</dbReference>
<comment type="caution">
    <text evidence="8">The sequence shown here is derived from an EMBL/GenBank/DDBJ whole genome shotgun (WGS) entry which is preliminary data.</text>
</comment>
<dbReference type="InterPro" id="IPR001063">
    <property type="entry name" value="Ribosomal_uL22"/>
</dbReference>
<dbReference type="AlphaFoldDB" id="A0A7C4E0M5"/>
<comment type="subunit">
    <text evidence="4 6">Part of the 50S ribosomal subunit.</text>
</comment>
<evidence type="ECO:0000256" key="6">
    <source>
        <dbReference type="RuleBase" id="RU004007"/>
    </source>
</evidence>
<dbReference type="NCBIfam" id="NF003260">
    <property type="entry name" value="PRK04223.1"/>
    <property type="match status" value="1"/>
</dbReference>
<dbReference type="GO" id="GO:0019843">
    <property type="term" value="F:rRNA binding"/>
    <property type="evidence" value="ECO:0007669"/>
    <property type="project" value="UniProtKB-UniRule"/>
</dbReference>
<dbReference type="InterPro" id="IPR005721">
    <property type="entry name" value="Ribosomal_uL22_euk/arc"/>
</dbReference>
<dbReference type="PANTHER" id="PTHR11593">
    <property type="entry name" value="60S RIBOSOMAL PROTEIN L17"/>
    <property type="match status" value="1"/>
</dbReference>
<keyword evidence="3 4" id="KW-0687">Ribonucleoprotein</keyword>
<dbReference type="PANTHER" id="PTHR11593:SF10">
    <property type="entry name" value="60S RIBOSOMAL PROTEIN L17"/>
    <property type="match status" value="1"/>
</dbReference>
<dbReference type="Pfam" id="PF00237">
    <property type="entry name" value="Ribosomal_L22"/>
    <property type="match status" value="1"/>
</dbReference>
<organism evidence="8">
    <name type="scientific">Caldiarchaeum subterraneum</name>
    <dbReference type="NCBI Taxonomy" id="311458"/>
    <lineage>
        <taxon>Archaea</taxon>
        <taxon>Nitrososphaerota</taxon>
        <taxon>Candidatus Caldarchaeales</taxon>
        <taxon>Candidatus Caldarchaeaceae</taxon>
        <taxon>Candidatus Caldarchaeum</taxon>
    </lineage>
</organism>
<dbReference type="EMBL" id="DTAD01000064">
    <property type="protein sequence ID" value="HGN90645.1"/>
    <property type="molecule type" value="Genomic_DNA"/>
</dbReference>
<sequence>MPTWRYSTTVGEKEDEVRASLREIDVSPKWAREVCEALKGLTIPEAKKLLEDVINKRRMIPYKRYRKKRAHHAETKGPGGYPIKVSKHLLKLVESLEANAEFKGLDPEKTKIVHAVSHKGRVLRKNIERAFGRSSPYNRTYVHIELAAVSKG</sequence>
<evidence type="ECO:0000256" key="2">
    <source>
        <dbReference type="ARBA" id="ARBA00022980"/>
    </source>
</evidence>
<comment type="function">
    <text evidence="4 6">This protein binds specifically to 23S rRNA. It makes multiple contacts with different domains of the 23S rRNA in the assembled 50S subunit and ribosome.</text>
</comment>
<evidence type="ECO:0000313" key="8">
    <source>
        <dbReference type="EMBL" id="HGN90645.1"/>
    </source>
</evidence>
<protein>
    <recommendedName>
        <fullName evidence="4">Large ribosomal subunit protein uL22</fullName>
    </recommendedName>
</protein>
<keyword evidence="4 6" id="KW-0699">rRNA-binding</keyword>
<dbReference type="GO" id="GO:0022625">
    <property type="term" value="C:cytosolic large ribosomal subunit"/>
    <property type="evidence" value="ECO:0007669"/>
    <property type="project" value="UniProtKB-UniRule"/>
</dbReference>
<evidence type="ECO:0000313" key="9">
    <source>
        <dbReference type="EMBL" id="HHN51727.1"/>
    </source>
</evidence>
<proteinExistence type="inferred from homology"/>
<evidence type="ECO:0000313" key="7">
    <source>
        <dbReference type="EMBL" id="HGL40398.1"/>
    </source>
</evidence>
<dbReference type="Gene3D" id="3.90.470.10">
    <property type="entry name" value="Ribosomal protein L22/L17"/>
    <property type="match status" value="1"/>
</dbReference>
<gene>
    <name evidence="4" type="primary">rpl22</name>
    <name evidence="9" type="ORF">ENM30_00270</name>
    <name evidence="8" type="ORF">ENT82_05925</name>
    <name evidence="7" type="ORF">ENU43_01845</name>
</gene>
<keyword evidence="4 6" id="KW-0694">RNA-binding</keyword>
<dbReference type="EMBL" id="DTCM01000021">
    <property type="protein sequence ID" value="HGL40398.1"/>
    <property type="molecule type" value="Genomic_DNA"/>
</dbReference>
<dbReference type="GO" id="GO:0003735">
    <property type="term" value="F:structural constituent of ribosome"/>
    <property type="evidence" value="ECO:0007669"/>
    <property type="project" value="UniProtKB-UniRule"/>
</dbReference>
<comment type="function">
    <text evidence="4">The globular domain of the protein is located near the polypeptide exit tunnel on the outside of the subunit, while an extended beta-hairpin is found that lines the wall of the exit tunnel in the center of the 70S ribosome.</text>
</comment>